<organism evidence="2 3">
    <name type="scientific">Methyloprofundus sedimenti</name>
    <dbReference type="NCBI Taxonomy" id="1420851"/>
    <lineage>
        <taxon>Bacteria</taxon>
        <taxon>Pseudomonadati</taxon>
        <taxon>Pseudomonadota</taxon>
        <taxon>Gammaproteobacteria</taxon>
        <taxon>Methylococcales</taxon>
        <taxon>Methylococcaceae</taxon>
        <taxon>Methyloprofundus</taxon>
    </lineage>
</organism>
<keyword evidence="1" id="KW-1133">Transmembrane helix</keyword>
<dbReference type="SUPFAM" id="SSF54523">
    <property type="entry name" value="Pili subunits"/>
    <property type="match status" value="1"/>
</dbReference>
<evidence type="ECO:0000313" key="2">
    <source>
        <dbReference type="EMBL" id="OQK16824.1"/>
    </source>
</evidence>
<keyword evidence="1" id="KW-0812">Transmembrane</keyword>
<name>A0A1V8M5J0_9GAMM</name>
<dbReference type="RefSeq" id="WP_080521441.1">
    <property type="nucleotide sequence ID" value="NZ_LPUF01000001.1"/>
</dbReference>
<dbReference type="InterPro" id="IPR031982">
    <property type="entry name" value="PilE-like"/>
</dbReference>
<protein>
    <submittedName>
        <fullName evidence="2">N-terminal cleavage protein</fullName>
    </submittedName>
</protein>
<dbReference type="PANTHER" id="PTHR30093:SF47">
    <property type="entry name" value="TYPE IV PILUS NON-CORE MINOR PILIN PILE"/>
    <property type="match status" value="1"/>
</dbReference>
<dbReference type="Gene3D" id="3.30.700.10">
    <property type="entry name" value="Glycoprotein, Type 4 Pilin"/>
    <property type="match status" value="1"/>
</dbReference>
<dbReference type="NCBIfam" id="TIGR02532">
    <property type="entry name" value="IV_pilin_GFxxxE"/>
    <property type="match status" value="1"/>
</dbReference>
<keyword evidence="3" id="KW-1185">Reference proteome</keyword>
<keyword evidence="1" id="KW-0472">Membrane</keyword>
<dbReference type="GO" id="GO:0043683">
    <property type="term" value="P:type IV pilus assembly"/>
    <property type="evidence" value="ECO:0007669"/>
    <property type="project" value="InterPro"/>
</dbReference>
<dbReference type="AlphaFoldDB" id="A0A1V8M5J0"/>
<feature type="transmembrane region" description="Helical" evidence="1">
    <location>
        <begin position="13"/>
        <end position="32"/>
    </location>
</feature>
<evidence type="ECO:0000313" key="3">
    <source>
        <dbReference type="Proteomes" id="UP000191980"/>
    </source>
</evidence>
<dbReference type="PROSITE" id="PS00409">
    <property type="entry name" value="PROKAR_NTER_METHYL"/>
    <property type="match status" value="1"/>
</dbReference>
<dbReference type="InterPro" id="IPR045584">
    <property type="entry name" value="Pilin-like"/>
</dbReference>
<evidence type="ECO:0000256" key="1">
    <source>
        <dbReference type="SAM" id="Phobius"/>
    </source>
</evidence>
<dbReference type="OrthoDB" id="5572189at2"/>
<dbReference type="Pfam" id="PF16732">
    <property type="entry name" value="ComP_DUS"/>
    <property type="match status" value="1"/>
</dbReference>
<dbReference type="Proteomes" id="UP000191980">
    <property type="component" value="Unassembled WGS sequence"/>
</dbReference>
<dbReference type="PANTHER" id="PTHR30093">
    <property type="entry name" value="GENERAL SECRETION PATHWAY PROTEIN G"/>
    <property type="match status" value="1"/>
</dbReference>
<dbReference type="EMBL" id="LPUF01000001">
    <property type="protein sequence ID" value="OQK16824.1"/>
    <property type="molecule type" value="Genomic_DNA"/>
</dbReference>
<proteinExistence type="predicted"/>
<accession>A0A1V8M5J0</accession>
<sequence length="131" mass="13948">MKEFNKGFTLIELMIAVAIIGILAAIAMPAYVEYVQRAKRADAKAALLSAILAQEKWRANHTTYGSISDIGVSTTSPDGYYTISVSGNTASAYSISAAPKSPHTDSKCGTFTIDQNGDKTATGVDDYCWGK</sequence>
<gene>
    <name evidence="2" type="ORF">AU255_02660</name>
</gene>
<dbReference type="Pfam" id="PF07963">
    <property type="entry name" value="N_methyl"/>
    <property type="match status" value="1"/>
</dbReference>
<dbReference type="InterPro" id="IPR012902">
    <property type="entry name" value="N_methyl_site"/>
</dbReference>
<reference evidence="2 3" key="1">
    <citation type="submission" date="2015-12" db="EMBL/GenBank/DDBJ databases">
        <authorList>
            <person name="Shamseldin A."/>
            <person name="Moawad H."/>
            <person name="Abd El-Rahim W.M."/>
            <person name="Sadowsky M.J."/>
        </authorList>
    </citation>
    <scope>NUCLEOTIDE SEQUENCE [LARGE SCALE GENOMIC DNA]</scope>
    <source>
        <strain evidence="2 3">WF1</strain>
    </source>
</reference>
<comment type="caution">
    <text evidence="2">The sequence shown here is derived from an EMBL/GenBank/DDBJ whole genome shotgun (WGS) entry which is preliminary data.</text>
</comment>
<dbReference type="STRING" id="1420851.AU255_02660"/>